<reference evidence="1" key="1">
    <citation type="journal article" date="2012" name="Nature">
        <title>The oyster genome reveals stress adaptation and complexity of shell formation.</title>
        <authorList>
            <person name="Zhang G."/>
            <person name="Fang X."/>
            <person name="Guo X."/>
            <person name="Li L."/>
            <person name="Luo R."/>
            <person name="Xu F."/>
            <person name="Yang P."/>
            <person name="Zhang L."/>
            <person name="Wang X."/>
            <person name="Qi H."/>
            <person name="Xiong Z."/>
            <person name="Que H."/>
            <person name="Xie Y."/>
            <person name="Holland P.W."/>
            <person name="Paps J."/>
            <person name="Zhu Y."/>
            <person name="Wu F."/>
            <person name="Chen Y."/>
            <person name="Wang J."/>
            <person name="Peng C."/>
            <person name="Meng J."/>
            <person name="Yang L."/>
            <person name="Liu J."/>
            <person name="Wen B."/>
            <person name="Zhang N."/>
            <person name="Huang Z."/>
            <person name="Zhu Q."/>
            <person name="Feng Y."/>
            <person name="Mount A."/>
            <person name="Hedgecock D."/>
            <person name="Xu Z."/>
            <person name="Liu Y."/>
            <person name="Domazet-Loso T."/>
            <person name="Du Y."/>
            <person name="Sun X."/>
            <person name="Zhang S."/>
            <person name="Liu B."/>
            <person name="Cheng P."/>
            <person name="Jiang X."/>
            <person name="Li J."/>
            <person name="Fan D."/>
            <person name="Wang W."/>
            <person name="Fu W."/>
            <person name="Wang T."/>
            <person name="Wang B."/>
            <person name="Zhang J."/>
            <person name="Peng Z."/>
            <person name="Li Y."/>
            <person name="Li N."/>
            <person name="Wang J."/>
            <person name="Chen M."/>
            <person name="He Y."/>
            <person name="Tan F."/>
            <person name="Song X."/>
            <person name="Zheng Q."/>
            <person name="Huang R."/>
            <person name="Yang H."/>
            <person name="Du X."/>
            <person name="Chen L."/>
            <person name="Yang M."/>
            <person name="Gaffney P.M."/>
            <person name="Wang S."/>
            <person name="Luo L."/>
            <person name="She Z."/>
            <person name="Ming Y."/>
            <person name="Huang W."/>
            <person name="Zhang S."/>
            <person name="Huang B."/>
            <person name="Zhang Y."/>
            <person name="Qu T."/>
            <person name="Ni P."/>
            <person name="Miao G."/>
            <person name="Wang J."/>
            <person name="Wang Q."/>
            <person name="Steinberg C.E."/>
            <person name="Wang H."/>
            <person name="Li N."/>
            <person name="Qian L."/>
            <person name="Zhang G."/>
            <person name="Li Y."/>
            <person name="Yang H."/>
            <person name="Liu X."/>
            <person name="Wang J."/>
            <person name="Yin Y."/>
            <person name="Wang J."/>
        </authorList>
    </citation>
    <scope>NUCLEOTIDE SEQUENCE [LARGE SCALE GENOMIC DNA]</scope>
    <source>
        <strain evidence="1">05x7-T-G4-1.051#20</strain>
    </source>
</reference>
<gene>
    <name evidence="1" type="ORF">CGI_10011538</name>
</gene>
<evidence type="ECO:0008006" key="2">
    <source>
        <dbReference type="Google" id="ProtNLM"/>
    </source>
</evidence>
<dbReference type="InterPro" id="IPR021109">
    <property type="entry name" value="Peptidase_aspartic_dom_sf"/>
</dbReference>
<dbReference type="Gene3D" id="2.40.70.10">
    <property type="entry name" value="Acid Proteases"/>
    <property type="match status" value="1"/>
</dbReference>
<evidence type="ECO:0000313" key="1">
    <source>
        <dbReference type="EMBL" id="EKC18674.1"/>
    </source>
</evidence>
<accession>K1PIH9</accession>
<name>K1PIH9_MAGGI</name>
<protein>
    <recommendedName>
        <fullName evidence="2">Peptidase A2 domain-containing protein</fullName>
    </recommendedName>
</protein>
<dbReference type="AlphaFoldDB" id="K1PIH9"/>
<dbReference type="Pfam" id="PF13975">
    <property type="entry name" value="gag-asp_proteas"/>
    <property type="match status" value="1"/>
</dbReference>
<dbReference type="InParanoid" id="K1PIH9"/>
<proteinExistence type="predicted"/>
<dbReference type="SUPFAM" id="SSF50630">
    <property type="entry name" value="Acid proteases"/>
    <property type="match status" value="1"/>
</dbReference>
<sequence length="271" mass="30172">MGDEVGQGKGVKDHMGGGFDITDAGEVKDSMTQDLSMGHNAEEVIMTEMGDEVGHGEGVQGLVSDDNTCRERVTEPANLIQADRYSISRQQPKADGIYLNGTLEDITIYFTIDTGAVKSVISKRIYDKIPTLQRPVLEKSSMLTTVNGDPLVEFEKALFKIKLSNVELSFEFIVADIQDDGLIGIDFLMYNDIGEAEINLKASSLELGHERITIIRVGSPLLVRKVLLADNYSIPPLSEKVVDAYMYNLSERMEKVKDYIRILLIVVFNFW</sequence>
<dbReference type="HOGENOM" id="CLU_1027616_0_0_1"/>
<organism evidence="1">
    <name type="scientific">Magallana gigas</name>
    <name type="common">Pacific oyster</name>
    <name type="synonym">Crassostrea gigas</name>
    <dbReference type="NCBI Taxonomy" id="29159"/>
    <lineage>
        <taxon>Eukaryota</taxon>
        <taxon>Metazoa</taxon>
        <taxon>Spiralia</taxon>
        <taxon>Lophotrochozoa</taxon>
        <taxon>Mollusca</taxon>
        <taxon>Bivalvia</taxon>
        <taxon>Autobranchia</taxon>
        <taxon>Pteriomorphia</taxon>
        <taxon>Ostreida</taxon>
        <taxon>Ostreoidea</taxon>
        <taxon>Ostreidae</taxon>
        <taxon>Magallana</taxon>
    </lineage>
</organism>
<dbReference type="EMBL" id="JH819017">
    <property type="protein sequence ID" value="EKC18674.1"/>
    <property type="molecule type" value="Genomic_DNA"/>
</dbReference>